<evidence type="ECO:0000256" key="1">
    <source>
        <dbReference type="SAM" id="Phobius"/>
    </source>
</evidence>
<proteinExistence type="predicted"/>
<gene>
    <name evidence="2" type="ORF">ACEZDJ_38575</name>
</gene>
<feature type="transmembrane region" description="Helical" evidence="1">
    <location>
        <begin position="118"/>
        <end position="140"/>
    </location>
</feature>
<feature type="transmembrane region" description="Helical" evidence="1">
    <location>
        <begin position="304"/>
        <end position="325"/>
    </location>
</feature>
<dbReference type="RefSeq" id="WP_051725632.1">
    <property type="nucleotide sequence ID" value="NZ_JBHEZZ010000040.1"/>
</dbReference>
<sequence length="383" mass="39013">MSGRSGAVLSADRATADPVHDLLVRHLALCETAVHPLEIAAELEAAGMGPGTAGRYRHADVFSLAEELYARVPRRPEAHRAPPPESPWRRRAGPALLVAVLYLLPCTGLWLARRTGGAGRGIGVDLTVVVLLALVAAGTAGGGRLLAGRRQGAPSGAERSFGARFGYAVGMAVVLGLCVTGGTDPALATALACGLGAADWCARWFRHIGWGHLGAARSRAGFRERMRPVLPVALGLFLTALSALTFAALTLHRSRGGDGALAAGVLTPAVHGADGTAWAAQECVGTVLLLVVLLWRCGRTADALAGLLCGLSGLGVAAAAVHAVLPGGAGFGGSGAAAGFDTALLWGFGTTAALLLPYAWVVLLRPESHRDAVRPGTGEGADD</sequence>
<keyword evidence="3" id="KW-1185">Reference proteome</keyword>
<evidence type="ECO:0000313" key="2">
    <source>
        <dbReference type="EMBL" id="MFC1407205.1"/>
    </source>
</evidence>
<feature type="transmembrane region" description="Helical" evidence="1">
    <location>
        <begin position="345"/>
        <end position="364"/>
    </location>
</feature>
<reference evidence="2 3" key="1">
    <citation type="submission" date="2024-09" db="EMBL/GenBank/DDBJ databases">
        <authorList>
            <person name="Lee S.D."/>
        </authorList>
    </citation>
    <scope>NUCLEOTIDE SEQUENCE [LARGE SCALE GENOMIC DNA]</scope>
    <source>
        <strain evidence="2 3">N1-5</strain>
    </source>
</reference>
<feature type="transmembrane region" description="Helical" evidence="1">
    <location>
        <begin position="161"/>
        <end position="182"/>
    </location>
</feature>
<feature type="transmembrane region" description="Helical" evidence="1">
    <location>
        <begin position="188"/>
        <end position="205"/>
    </location>
</feature>
<feature type="transmembrane region" description="Helical" evidence="1">
    <location>
        <begin position="278"/>
        <end position="297"/>
    </location>
</feature>
<feature type="transmembrane region" description="Helical" evidence="1">
    <location>
        <begin position="95"/>
        <end position="112"/>
    </location>
</feature>
<evidence type="ECO:0000313" key="3">
    <source>
        <dbReference type="Proteomes" id="UP001592528"/>
    </source>
</evidence>
<dbReference type="EMBL" id="JBHEZZ010000040">
    <property type="protein sequence ID" value="MFC1407205.1"/>
    <property type="molecule type" value="Genomic_DNA"/>
</dbReference>
<keyword evidence="1" id="KW-1133">Transmembrane helix</keyword>
<name>A0ABV6V0F5_9ACTN</name>
<comment type="caution">
    <text evidence="2">The sequence shown here is derived from an EMBL/GenBank/DDBJ whole genome shotgun (WGS) entry which is preliminary data.</text>
</comment>
<protein>
    <recommendedName>
        <fullName evidence="4">Integral membrane protein</fullName>
    </recommendedName>
</protein>
<keyword evidence="1" id="KW-0472">Membrane</keyword>
<evidence type="ECO:0008006" key="4">
    <source>
        <dbReference type="Google" id="ProtNLM"/>
    </source>
</evidence>
<organism evidence="2 3">
    <name type="scientific">Streptacidiphilus cavernicola</name>
    <dbReference type="NCBI Taxonomy" id="3342716"/>
    <lineage>
        <taxon>Bacteria</taxon>
        <taxon>Bacillati</taxon>
        <taxon>Actinomycetota</taxon>
        <taxon>Actinomycetes</taxon>
        <taxon>Kitasatosporales</taxon>
        <taxon>Streptomycetaceae</taxon>
        <taxon>Streptacidiphilus</taxon>
    </lineage>
</organism>
<feature type="transmembrane region" description="Helical" evidence="1">
    <location>
        <begin position="226"/>
        <end position="249"/>
    </location>
</feature>
<accession>A0ABV6V0F5</accession>
<dbReference type="Proteomes" id="UP001592528">
    <property type="component" value="Unassembled WGS sequence"/>
</dbReference>
<keyword evidence="1" id="KW-0812">Transmembrane</keyword>